<gene>
    <name evidence="1" type="ORF">PFISCL1PPCAC_25201</name>
    <name evidence="2" type="ORF">PFISCL1PPCAC_28496</name>
</gene>
<keyword evidence="3" id="KW-1185">Reference proteome</keyword>
<accession>A0AAV5WP38</accession>
<reference evidence="1" key="1">
    <citation type="submission" date="2023-10" db="EMBL/GenBank/DDBJ databases">
        <title>Genome assembly of Pristionchus species.</title>
        <authorList>
            <person name="Yoshida K."/>
            <person name="Sommer R.J."/>
        </authorList>
    </citation>
    <scope>NUCLEOTIDE SEQUENCE</scope>
    <source>
        <strain evidence="1">RS5133</strain>
    </source>
</reference>
<protein>
    <submittedName>
        <fullName evidence="1">Uncharacterized protein</fullName>
    </submittedName>
</protein>
<evidence type="ECO:0000313" key="3">
    <source>
        <dbReference type="Proteomes" id="UP001432322"/>
    </source>
</evidence>
<evidence type="ECO:0000313" key="1">
    <source>
        <dbReference type="EMBL" id="GMT33904.1"/>
    </source>
</evidence>
<comment type="caution">
    <text evidence="1">The sequence shown here is derived from an EMBL/GenBank/DDBJ whole genome shotgun (WGS) entry which is preliminary data.</text>
</comment>
<dbReference type="AlphaFoldDB" id="A0AAV5WP38"/>
<name>A0AAV5WP38_9BILA</name>
<evidence type="ECO:0000313" key="2">
    <source>
        <dbReference type="EMBL" id="GMT37199.1"/>
    </source>
</evidence>
<proteinExistence type="predicted"/>
<dbReference type="EMBL" id="BTSY01000069">
    <property type="protein sequence ID" value="GMT37199.1"/>
    <property type="molecule type" value="Genomic_DNA"/>
</dbReference>
<sequence>MPFMQCRSRIVHNSAPSMQLGILEEAVEMEEYLHGEQISGASGITNYRILMESGKRAEKKEVATADSLGHVDSIDE</sequence>
<dbReference type="Proteomes" id="UP001432322">
    <property type="component" value="Unassembled WGS sequence"/>
</dbReference>
<organism evidence="1 3">
    <name type="scientific">Pristionchus fissidentatus</name>
    <dbReference type="NCBI Taxonomy" id="1538716"/>
    <lineage>
        <taxon>Eukaryota</taxon>
        <taxon>Metazoa</taxon>
        <taxon>Ecdysozoa</taxon>
        <taxon>Nematoda</taxon>
        <taxon>Chromadorea</taxon>
        <taxon>Rhabditida</taxon>
        <taxon>Rhabditina</taxon>
        <taxon>Diplogasteromorpha</taxon>
        <taxon>Diplogasteroidea</taxon>
        <taxon>Neodiplogasteridae</taxon>
        <taxon>Pristionchus</taxon>
    </lineage>
</organism>
<dbReference type="EMBL" id="BTSY01000006">
    <property type="protein sequence ID" value="GMT33904.1"/>
    <property type="molecule type" value="Genomic_DNA"/>
</dbReference>